<gene>
    <name evidence="1" type="ORF">CWM47_14400</name>
</gene>
<proteinExistence type="predicted"/>
<dbReference type="Gene3D" id="1.10.30.50">
    <property type="match status" value="1"/>
</dbReference>
<sequence length="356" mass="41684">MKFVQRKEPEYFKDLELSIENYQRYFRQIRPDIIKEFNNKCGYCECDLNLTSLPNIDNFYPKSIYSRKAFEWKSLILCCQVCNISKANHFPLDDNGNALLINPSIEDPNEHIELDVNSGLLNGLTDKGKVTISILGLNRQALVELRRRFENLQQIQSLFPSLNIEQDRKTVYQTFLDNIKMISDVNIKLEYKSSEDTLIAYLLYANIITSLETYLSDIFINTIFQNTLYLRKFVETYPKFKGNENAHKFTLSEIYNKYDKIEEIVTDEILGIIYHNLQTIKPMFKDTFAVEFPKDMKSIFVAIQIRHDIVHRNGKTKIDKETKSFKEHTIGKGEIKNLITATSEFVAEVDKQMMKL</sequence>
<evidence type="ECO:0000313" key="1">
    <source>
        <dbReference type="EMBL" id="AUD02918.1"/>
    </source>
</evidence>
<evidence type="ECO:0008006" key="3">
    <source>
        <dbReference type="Google" id="ProtNLM"/>
    </source>
</evidence>
<dbReference type="Proteomes" id="UP000232883">
    <property type="component" value="Chromosome"/>
</dbReference>
<dbReference type="RefSeq" id="WP_100988653.1">
    <property type="nucleotide sequence ID" value="NZ_CP025096.1"/>
</dbReference>
<organism evidence="1 2">
    <name type="scientific">Spirosoma pollinicola</name>
    <dbReference type="NCBI Taxonomy" id="2057025"/>
    <lineage>
        <taxon>Bacteria</taxon>
        <taxon>Pseudomonadati</taxon>
        <taxon>Bacteroidota</taxon>
        <taxon>Cytophagia</taxon>
        <taxon>Cytophagales</taxon>
        <taxon>Cytophagaceae</taxon>
        <taxon>Spirosoma</taxon>
    </lineage>
</organism>
<accession>A0A2K8YZE2</accession>
<keyword evidence="2" id="KW-1185">Reference proteome</keyword>
<reference evidence="1 2" key="1">
    <citation type="submission" date="2017-11" db="EMBL/GenBank/DDBJ databases">
        <title>Taxonomic description and genome sequences of Spirosoma HA7 sp. nov., isolated from pollen microhabitat of Corylus avellana.</title>
        <authorList>
            <person name="Ambika Manirajan B."/>
            <person name="Suarez C."/>
            <person name="Ratering S."/>
            <person name="Geissler-Plaum R."/>
            <person name="Cardinale M."/>
            <person name="Sylvia S."/>
        </authorList>
    </citation>
    <scope>NUCLEOTIDE SEQUENCE [LARGE SCALE GENOMIC DNA]</scope>
    <source>
        <strain evidence="1 2">HA7</strain>
    </source>
</reference>
<protein>
    <recommendedName>
        <fullName evidence="3">HNH endonuclease</fullName>
    </recommendedName>
</protein>
<dbReference type="KEGG" id="spir:CWM47_14400"/>
<dbReference type="EMBL" id="CP025096">
    <property type="protein sequence ID" value="AUD02918.1"/>
    <property type="molecule type" value="Genomic_DNA"/>
</dbReference>
<dbReference type="AlphaFoldDB" id="A0A2K8YZE2"/>
<name>A0A2K8YZE2_9BACT</name>
<dbReference type="OrthoDB" id="1340280at2"/>
<evidence type="ECO:0000313" key="2">
    <source>
        <dbReference type="Proteomes" id="UP000232883"/>
    </source>
</evidence>